<keyword evidence="2" id="KW-1185">Reference proteome</keyword>
<name>A0ABM7YLR7_9BURK</name>
<dbReference type="RefSeq" id="WP_251973419.1">
    <property type="nucleotide sequence ID" value="NZ_AP025730.1"/>
</dbReference>
<dbReference type="InterPro" id="IPR021725">
    <property type="entry name" value="Cdd1"/>
</dbReference>
<reference evidence="1" key="1">
    <citation type="submission" date="2022-04" db="EMBL/GenBank/DDBJ databases">
        <title>Whole genome sequence of Sphaerotilus sp. FB-5.</title>
        <authorList>
            <person name="Takeda M."/>
            <person name="Narihara S."/>
            <person name="Akimoto M."/>
            <person name="Akimoto R."/>
            <person name="Nishiyashiki S."/>
            <person name="Murakami T."/>
        </authorList>
    </citation>
    <scope>NUCLEOTIDE SEQUENCE</scope>
    <source>
        <strain evidence="1">FB-5</strain>
    </source>
</reference>
<dbReference type="EMBL" id="AP025730">
    <property type="protein sequence ID" value="BDI05380.1"/>
    <property type="molecule type" value="Genomic_DNA"/>
</dbReference>
<accession>A0ABM7YLR7</accession>
<gene>
    <name evidence="1" type="ORF">CATMQ487_23500</name>
</gene>
<dbReference type="Proteomes" id="UP001057498">
    <property type="component" value="Chromosome"/>
</dbReference>
<protein>
    <recommendedName>
        <fullName evidence="3">Mitomycin resistance protein</fullName>
    </recommendedName>
</protein>
<evidence type="ECO:0000313" key="2">
    <source>
        <dbReference type="Proteomes" id="UP001057498"/>
    </source>
</evidence>
<dbReference type="Gene3D" id="1.10.150.20">
    <property type="entry name" value="5' to 3' exonuclease, C-terminal subdomain"/>
    <property type="match status" value="1"/>
</dbReference>
<evidence type="ECO:0008006" key="3">
    <source>
        <dbReference type="Google" id="ProtNLM"/>
    </source>
</evidence>
<organism evidence="1 2">
    <name type="scientific">Sphaerotilus microaerophilus</name>
    <dbReference type="NCBI Taxonomy" id="2914710"/>
    <lineage>
        <taxon>Bacteria</taxon>
        <taxon>Pseudomonadati</taxon>
        <taxon>Pseudomonadota</taxon>
        <taxon>Betaproteobacteria</taxon>
        <taxon>Burkholderiales</taxon>
        <taxon>Sphaerotilaceae</taxon>
        <taxon>Sphaerotilus</taxon>
    </lineage>
</organism>
<dbReference type="Pfam" id="PF11731">
    <property type="entry name" value="Cdd1"/>
    <property type="match status" value="1"/>
</dbReference>
<evidence type="ECO:0000313" key="1">
    <source>
        <dbReference type="EMBL" id="BDI05380.1"/>
    </source>
</evidence>
<sequence length="115" mass="12787">MRVLRKASGKAACAANCARLEQIPNIGPAMAADLRRLGIGLPQELAQQDAHQLYTRLCDATGQRQDPCVLDTFMAAIDFLRGAESRPWWRYTEARKAHPATPPALAWFSPRRTGR</sequence>
<proteinExistence type="predicted"/>